<accession>A0A6J5MLW8</accession>
<name>A0A6J5MLW8_9CAUD</name>
<dbReference type="EMBL" id="LR797106">
    <property type="protein sequence ID" value="CAB4187546.1"/>
    <property type="molecule type" value="Genomic_DNA"/>
</dbReference>
<sequence>MFQSLPLAIRPRLQATEARLDAIYKAASMGLKGDSLALASGMLPLEYRQLCQFDPLAELAAQKGKADNELRAAQRLNDASDQGDAKASLAILQHVHGWTAKQEISVDVYQKISVITALEQARARVIEGTVING</sequence>
<protein>
    <submittedName>
        <fullName evidence="1">Uncharacterized protein</fullName>
    </submittedName>
</protein>
<reference evidence="1" key="1">
    <citation type="submission" date="2020-04" db="EMBL/GenBank/DDBJ databases">
        <authorList>
            <person name="Chiriac C."/>
            <person name="Salcher M."/>
            <person name="Ghai R."/>
            <person name="Kavagutti S V."/>
        </authorList>
    </citation>
    <scope>NUCLEOTIDE SEQUENCE</scope>
</reference>
<dbReference type="EMBL" id="LR796717">
    <property type="protein sequence ID" value="CAB4161430.1"/>
    <property type="molecule type" value="Genomic_DNA"/>
</dbReference>
<organism evidence="1">
    <name type="scientific">uncultured Caudovirales phage</name>
    <dbReference type="NCBI Taxonomy" id="2100421"/>
    <lineage>
        <taxon>Viruses</taxon>
        <taxon>Duplodnaviria</taxon>
        <taxon>Heunggongvirae</taxon>
        <taxon>Uroviricota</taxon>
        <taxon>Caudoviricetes</taxon>
        <taxon>Peduoviridae</taxon>
        <taxon>Maltschvirus</taxon>
        <taxon>Maltschvirus maltsch</taxon>
    </lineage>
</organism>
<proteinExistence type="predicted"/>
<evidence type="ECO:0000313" key="2">
    <source>
        <dbReference type="EMBL" id="CAB4161430.1"/>
    </source>
</evidence>
<gene>
    <name evidence="3" type="ORF">UFOVP1161_52</name>
    <name evidence="1" type="ORF">UFOVP501_52</name>
    <name evidence="2" type="ORF">UFOVP762_51</name>
</gene>
<evidence type="ECO:0000313" key="3">
    <source>
        <dbReference type="EMBL" id="CAB4187546.1"/>
    </source>
</evidence>
<evidence type="ECO:0000313" key="1">
    <source>
        <dbReference type="EMBL" id="CAB4146637.1"/>
    </source>
</evidence>
<dbReference type="EMBL" id="LR796469">
    <property type="protein sequence ID" value="CAB4146637.1"/>
    <property type="molecule type" value="Genomic_DNA"/>
</dbReference>